<evidence type="ECO:0000313" key="17">
    <source>
        <dbReference type="Proteomes" id="UP000800036"/>
    </source>
</evidence>
<dbReference type="GO" id="GO:0012505">
    <property type="term" value="C:endomembrane system"/>
    <property type="evidence" value="ECO:0007669"/>
    <property type="project" value="UniProtKB-SubCell"/>
</dbReference>
<dbReference type="Pfam" id="PF00664">
    <property type="entry name" value="ABC_membrane"/>
    <property type="match status" value="2"/>
</dbReference>
<dbReference type="CDD" id="cd18578">
    <property type="entry name" value="ABC_6TM_Pgp_ABCB1_D2_like"/>
    <property type="match status" value="1"/>
</dbReference>
<evidence type="ECO:0000256" key="10">
    <source>
        <dbReference type="ARBA" id="ARBA00023136"/>
    </source>
</evidence>
<dbReference type="AlphaFoldDB" id="A0A6A5VR87"/>
<dbReference type="InterPro" id="IPR027417">
    <property type="entry name" value="P-loop_NTPase"/>
</dbReference>
<evidence type="ECO:0000256" key="4">
    <source>
        <dbReference type="ARBA" id="ARBA00022448"/>
    </source>
</evidence>
<feature type="domain" description="ABC transporter" evidence="14">
    <location>
        <begin position="377"/>
        <end position="622"/>
    </location>
</feature>
<dbReference type="OrthoDB" id="6500128at2759"/>
<dbReference type="GO" id="GO:0005743">
    <property type="term" value="C:mitochondrial inner membrane"/>
    <property type="evidence" value="ECO:0007669"/>
    <property type="project" value="TreeGrafter"/>
</dbReference>
<comment type="similarity">
    <text evidence="3">Belongs to the ABC transporter superfamily. ABCB family. Multidrug resistance exporter (TC 3.A.1.201) subfamily.</text>
</comment>
<evidence type="ECO:0000259" key="14">
    <source>
        <dbReference type="PROSITE" id="PS50893"/>
    </source>
</evidence>
<feature type="transmembrane region" description="Helical" evidence="13">
    <location>
        <begin position="917"/>
        <end position="943"/>
    </location>
</feature>
<comment type="subcellular location">
    <subcellularLocation>
        <location evidence="2">Endomembrane system</location>
    </subcellularLocation>
    <subcellularLocation>
        <location evidence="1">Membrane</location>
        <topology evidence="1">Multi-pass membrane protein</topology>
    </subcellularLocation>
</comment>
<feature type="transmembrane region" description="Helical" evidence="13">
    <location>
        <begin position="690"/>
        <end position="716"/>
    </location>
</feature>
<name>A0A6A5VR87_9PLEO</name>
<keyword evidence="8" id="KW-0067">ATP-binding</keyword>
<dbReference type="SMART" id="SM00382">
    <property type="entry name" value="AAA"/>
    <property type="match status" value="2"/>
</dbReference>
<feature type="transmembrane region" description="Helical" evidence="13">
    <location>
        <begin position="316"/>
        <end position="334"/>
    </location>
</feature>
<keyword evidence="11" id="KW-0325">Glycoprotein</keyword>
<proteinExistence type="inferred from homology"/>
<evidence type="ECO:0000256" key="9">
    <source>
        <dbReference type="ARBA" id="ARBA00022989"/>
    </source>
</evidence>
<dbReference type="InterPro" id="IPR039421">
    <property type="entry name" value="Type_1_exporter"/>
</dbReference>
<feature type="domain" description="ABC transmembrane type-1" evidence="15">
    <location>
        <begin position="52"/>
        <end position="342"/>
    </location>
</feature>
<feature type="domain" description="ABC transmembrane type-1" evidence="15">
    <location>
        <begin position="695"/>
        <end position="982"/>
    </location>
</feature>
<feature type="transmembrane region" description="Helical" evidence="13">
    <location>
        <begin position="99"/>
        <end position="123"/>
    </location>
</feature>
<dbReference type="FunFam" id="1.20.1560.10:FF:000057">
    <property type="entry name" value="ABC multidrug transporter SitT"/>
    <property type="match status" value="1"/>
</dbReference>
<reference evidence="16" key="1">
    <citation type="journal article" date="2020" name="Stud. Mycol.">
        <title>101 Dothideomycetes genomes: a test case for predicting lifestyles and emergence of pathogens.</title>
        <authorList>
            <person name="Haridas S."/>
            <person name="Albert R."/>
            <person name="Binder M."/>
            <person name="Bloem J."/>
            <person name="Labutti K."/>
            <person name="Salamov A."/>
            <person name="Andreopoulos B."/>
            <person name="Baker S."/>
            <person name="Barry K."/>
            <person name="Bills G."/>
            <person name="Bluhm B."/>
            <person name="Cannon C."/>
            <person name="Castanera R."/>
            <person name="Culley D."/>
            <person name="Daum C."/>
            <person name="Ezra D."/>
            <person name="Gonzalez J."/>
            <person name="Henrissat B."/>
            <person name="Kuo A."/>
            <person name="Liang C."/>
            <person name="Lipzen A."/>
            <person name="Lutzoni F."/>
            <person name="Magnuson J."/>
            <person name="Mondo S."/>
            <person name="Nolan M."/>
            <person name="Ohm R."/>
            <person name="Pangilinan J."/>
            <person name="Park H.-J."/>
            <person name="Ramirez L."/>
            <person name="Alfaro M."/>
            <person name="Sun H."/>
            <person name="Tritt A."/>
            <person name="Yoshinaga Y."/>
            <person name="Zwiers L.-H."/>
            <person name="Turgeon B."/>
            <person name="Goodwin S."/>
            <person name="Spatafora J."/>
            <person name="Crous P."/>
            <person name="Grigoriev I."/>
        </authorList>
    </citation>
    <scope>NUCLEOTIDE SEQUENCE</scope>
    <source>
        <strain evidence="16">CBS 107.79</strain>
    </source>
</reference>
<keyword evidence="6" id="KW-0677">Repeat</keyword>
<dbReference type="InterPro" id="IPR011527">
    <property type="entry name" value="ABC1_TM_dom"/>
</dbReference>
<dbReference type="CDD" id="cd03249">
    <property type="entry name" value="ABC_MTABC3_MDL1_MDL2"/>
    <property type="match status" value="1"/>
</dbReference>
<gene>
    <name evidence="16" type="ORF">BU23DRAFT_523421</name>
</gene>
<feature type="transmembrane region" description="Helical" evidence="13">
    <location>
        <begin position="174"/>
        <end position="194"/>
    </location>
</feature>
<dbReference type="GO" id="GO:0005524">
    <property type="term" value="F:ATP binding"/>
    <property type="evidence" value="ECO:0007669"/>
    <property type="project" value="UniProtKB-KW"/>
</dbReference>
<keyword evidence="7" id="KW-0547">Nucleotide-binding</keyword>
<evidence type="ECO:0000256" key="5">
    <source>
        <dbReference type="ARBA" id="ARBA00022692"/>
    </source>
</evidence>
<dbReference type="GO" id="GO:0016887">
    <property type="term" value="F:ATP hydrolysis activity"/>
    <property type="evidence" value="ECO:0007669"/>
    <property type="project" value="InterPro"/>
</dbReference>
<feature type="transmembrane region" description="Helical" evidence="13">
    <location>
        <begin position="810"/>
        <end position="832"/>
    </location>
</feature>
<evidence type="ECO:0000256" key="12">
    <source>
        <dbReference type="SAM" id="MobiDB-lite"/>
    </source>
</evidence>
<dbReference type="CDD" id="cd18577">
    <property type="entry name" value="ABC_6TM_Pgp_ABCB1_D1_like"/>
    <property type="match status" value="1"/>
</dbReference>
<feature type="region of interest" description="Disordered" evidence="12">
    <location>
        <begin position="1"/>
        <end position="29"/>
    </location>
</feature>
<feature type="transmembrane region" description="Helical" evidence="13">
    <location>
        <begin position="48"/>
        <end position="68"/>
    </location>
</feature>
<sequence length="1273" mass="139825">MDNNADAVEAETANAESPPGQDNKTEEPGTASVKSYLRIFTYADPLSWTLNVIALMATIGAGASLPLLDFILGKTVTTFNNFQTGSVDPAKFRSEAAKWALVIVYLFIGRFVLAYVWAFCLNLSALQTTKAFRTHFLKQTLRQDISFFDSRSDSVSVQVTTNGNFVHTGISEKLGLILQATATFAAAFVVAFVVNWKLTFIVVAVVPTIVVALFINLWIDTKQEGRILDFYARAGQLAEEVIGSIRTVHAFWAHPLLTAKYEAVLDQAFKQGKRKSLNWGALYMFEFFSIYSGYGLAFWQGIRRYVSGEIAEPGEVVTVIFAVILAAQAVTALVPQLMHVTKAASAADSLFRTIDRESLIDPMSESGEHPADCKGHIELEDIYFNYPTRPDVKVLQGLNITIPANKTTALVGASGSGKSTIIGLLERWYNPLSGNILLDGKKIDELNVAWLRTNIRLVQQEPVLFIGSIFQNVSYGLVGTEWENAPEEEQMKLVQEACKAAYAHDFIQTLPEGYQTQVGERAGRLSGGQKQRIAIARSIISNPKVLLLDEATSALDPKAESIVQEALDNVSAERTTLIIAHKLSTVRKAHNIAVMAKGAVIEQGTHEELLKKNGAYARLVNAQSLDDRQNQDEEPEKQDSDAAEEEKPLDQATTTRSERPVDEAQEETKPTMGYGLPKILWIIVSKNPQIWWRFAIMGSAAALAGGGFPASAVLFARVMNAFTFPTGEKMVEQGDFYSLMFFVVALAILVIYFLFGFYTNEVSQFLARGTRLGMFKDIIRQDMSFFDKPENATGGLVSKLSSSPTQIQELMVSVGVLITSVVSVFASSILAIVTAWKLGLVVVFGGLPVMISAGYIRIRLEASLDDSTHQNFADSAALAGESVSAIRTIASLSLEKSILSRYEARLRTIEQKSIRSLVWSMFWFSITQSVNFLFMALGFWYGARLLSFYEIGLTQFYTAFTSVLFCGEAASYYFTYTTSLTQARGAANYMFWLQAQTPSIREDSDSSASLNSDSEDGKHSGADIGASDVKFSYPQRPSLKILRGISLHAHHGQSIALVGPSGCGKSTMISLLERFYDPTGGQIVYNKTPIYELCPRVYRSRISLVQQEPTLYSFTLKENISLGSLDPSSVTEADIQDACRKANIHEFISSLPEGLNTSVGAGGSALSGGQRQRVAIARALLRKPQLLLLDEATSALDTESEKVVQTALDESKKKEGCTTVAVAHRLSTIKDSDCIYVFQNGNIVESGTHAELIEKRDVYYQMCLGQGLDRAVE</sequence>
<dbReference type="PROSITE" id="PS50893">
    <property type="entry name" value="ABC_TRANSPORTER_2"/>
    <property type="match status" value="2"/>
</dbReference>
<evidence type="ECO:0000259" key="15">
    <source>
        <dbReference type="PROSITE" id="PS50929"/>
    </source>
</evidence>
<dbReference type="PANTHER" id="PTHR43394:SF11">
    <property type="entry name" value="ATP-BINDING CASSETTE TRANSPORTER"/>
    <property type="match status" value="1"/>
</dbReference>
<dbReference type="FunFam" id="3.40.50.300:FF:001530">
    <property type="entry name" value="ABC multidrug transporter (Eurofung)"/>
    <property type="match status" value="1"/>
</dbReference>
<dbReference type="InterPro" id="IPR017871">
    <property type="entry name" value="ABC_transporter-like_CS"/>
</dbReference>
<feature type="transmembrane region" description="Helical" evidence="13">
    <location>
        <begin position="277"/>
        <end position="296"/>
    </location>
</feature>
<keyword evidence="17" id="KW-1185">Reference proteome</keyword>
<dbReference type="GO" id="GO:0015421">
    <property type="term" value="F:ABC-type oligopeptide transporter activity"/>
    <property type="evidence" value="ECO:0007669"/>
    <property type="project" value="TreeGrafter"/>
</dbReference>
<feature type="transmembrane region" description="Helical" evidence="13">
    <location>
        <begin position="838"/>
        <end position="856"/>
    </location>
</feature>
<feature type="transmembrane region" description="Helical" evidence="13">
    <location>
        <begin position="200"/>
        <end position="219"/>
    </location>
</feature>
<keyword evidence="9 13" id="KW-1133">Transmembrane helix</keyword>
<evidence type="ECO:0000313" key="16">
    <source>
        <dbReference type="EMBL" id="KAF1979854.1"/>
    </source>
</evidence>
<dbReference type="PROSITE" id="PS50929">
    <property type="entry name" value="ABC_TM1F"/>
    <property type="match status" value="2"/>
</dbReference>
<feature type="transmembrane region" description="Helical" evidence="13">
    <location>
        <begin position="955"/>
        <end position="974"/>
    </location>
</feature>
<feature type="region of interest" description="Disordered" evidence="12">
    <location>
        <begin position="623"/>
        <end position="668"/>
    </location>
</feature>
<dbReference type="InterPro" id="IPR003439">
    <property type="entry name" value="ABC_transporter-like_ATP-bd"/>
</dbReference>
<accession>A0A6A5VR87</accession>
<keyword evidence="4" id="KW-0813">Transport</keyword>
<feature type="domain" description="ABC transporter" evidence="14">
    <location>
        <begin position="1024"/>
        <end position="1265"/>
    </location>
</feature>
<dbReference type="Proteomes" id="UP000800036">
    <property type="component" value="Unassembled WGS sequence"/>
</dbReference>
<evidence type="ECO:0000256" key="13">
    <source>
        <dbReference type="SAM" id="Phobius"/>
    </source>
</evidence>
<organism evidence="16 17">
    <name type="scientific">Bimuria novae-zelandiae CBS 107.79</name>
    <dbReference type="NCBI Taxonomy" id="1447943"/>
    <lineage>
        <taxon>Eukaryota</taxon>
        <taxon>Fungi</taxon>
        <taxon>Dikarya</taxon>
        <taxon>Ascomycota</taxon>
        <taxon>Pezizomycotina</taxon>
        <taxon>Dothideomycetes</taxon>
        <taxon>Pleosporomycetidae</taxon>
        <taxon>Pleosporales</taxon>
        <taxon>Massarineae</taxon>
        <taxon>Didymosphaeriaceae</taxon>
        <taxon>Bimuria</taxon>
    </lineage>
</organism>
<evidence type="ECO:0000256" key="1">
    <source>
        <dbReference type="ARBA" id="ARBA00004141"/>
    </source>
</evidence>
<dbReference type="EMBL" id="ML976657">
    <property type="protein sequence ID" value="KAF1979854.1"/>
    <property type="molecule type" value="Genomic_DNA"/>
</dbReference>
<feature type="transmembrane region" description="Helical" evidence="13">
    <location>
        <begin position="736"/>
        <end position="758"/>
    </location>
</feature>
<feature type="compositionally biased region" description="Basic and acidic residues" evidence="12">
    <location>
        <begin position="656"/>
        <end position="668"/>
    </location>
</feature>
<dbReference type="Gene3D" id="1.20.1560.10">
    <property type="entry name" value="ABC transporter type 1, transmembrane domain"/>
    <property type="match status" value="1"/>
</dbReference>
<keyword evidence="10 13" id="KW-0472">Membrane</keyword>
<dbReference type="FunFam" id="3.40.50.300:FF:000913">
    <property type="entry name" value="ABC multidrug transporter SitT"/>
    <property type="match status" value="1"/>
</dbReference>
<dbReference type="Gene3D" id="3.40.50.300">
    <property type="entry name" value="P-loop containing nucleotide triphosphate hydrolases"/>
    <property type="match status" value="2"/>
</dbReference>
<dbReference type="InterPro" id="IPR036640">
    <property type="entry name" value="ABC1_TM_sf"/>
</dbReference>
<evidence type="ECO:0000256" key="8">
    <source>
        <dbReference type="ARBA" id="ARBA00022840"/>
    </source>
</evidence>
<protein>
    <submittedName>
        <fullName evidence="16">Putative ABC multidrug transporter</fullName>
    </submittedName>
</protein>
<dbReference type="InterPro" id="IPR003593">
    <property type="entry name" value="AAA+_ATPase"/>
</dbReference>
<evidence type="ECO:0000256" key="2">
    <source>
        <dbReference type="ARBA" id="ARBA00004308"/>
    </source>
</evidence>
<dbReference type="SUPFAM" id="SSF52540">
    <property type="entry name" value="P-loop containing nucleoside triphosphate hydrolases"/>
    <property type="match status" value="2"/>
</dbReference>
<evidence type="ECO:0000256" key="3">
    <source>
        <dbReference type="ARBA" id="ARBA00007577"/>
    </source>
</evidence>
<dbReference type="GO" id="GO:0090374">
    <property type="term" value="P:oligopeptide export from mitochondrion"/>
    <property type="evidence" value="ECO:0007669"/>
    <property type="project" value="TreeGrafter"/>
</dbReference>
<feature type="compositionally biased region" description="Basic and acidic residues" evidence="12">
    <location>
        <begin position="625"/>
        <end position="649"/>
    </location>
</feature>
<keyword evidence="5 13" id="KW-0812">Transmembrane</keyword>
<feature type="region of interest" description="Disordered" evidence="12">
    <location>
        <begin position="1002"/>
        <end position="1029"/>
    </location>
</feature>
<dbReference type="Pfam" id="PF00005">
    <property type="entry name" value="ABC_tran"/>
    <property type="match status" value="2"/>
</dbReference>
<evidence type="ECO:0000256" key="7">
    <source>
        <dbReference type="ARBA" id="ARBA00022741"/>
    </source>
</evidence>
<dbReference type="PROSITE" id="PS00211">
    <property type="entry name" value="ABC_TRANSPORTER_1"/>
    <property type="match status" value="2"/>
</dbReference>
<evidence type="ECO:0000256" key="6">
    <source>
        <dbReference type="ARBA" id="ARBA00022737"/>
    </source>
</evidence>
<evidence type="ECO:0000256" key="11">
    <source>
        <dbReference type="ARBA" id="ARBA00023180"/>
    </source>
</evidence>
<dbReference type="SUPFAM" id="SSF90123">
    <property type="entry name" value="ABC transporter transmembrane region"/>
    <property type="match status" value="2"/>
</dbReference>
<dbReference type="PANTHER" id="PTHR43394">
    <property type="entry name" value="ATP-DEPENDENT PERMEASE MDL1, MITOCHONDRIAL"/>
    <property type="match status" value="1"/>
</dbReference>